<keyword evidence="3" id="KW-1185">Reference proteome</keyword>
<organism evidence="2 3">
    <name type="scientific">Thermomonas aquatica</name>
    <dbReference type="NCBI Taxonomy" id="2202149"/>
    <lineage>
        <taxon>Bacteria</taxon>
        <taxon>Pseudomonadati</taxon>
        <taxon>Pseudomonadota</taxon>
        <taxon>Gammaproteobacteria</taxon>
        <taxon>Lysobacterales</taxon>
        <taxon>Lysobacteraceae</taxon>
        <taxon>Thermomonas</taxon>
    </lineage>
</organism>
<keyword evidence="1" id="KW-0812">Transmembrane</keyword>
<dbReference type="PRINTS" id="PR00702">
    <property type="entry name" value="ACRIFLAVINRP"/>
</dbReference>
<dbReference type="EMBL" id="CP040871">
    <property type="protein sequence ID" value="QDA57738.1"/>
    <property type="molecule type" value="Genomic_DNA"/>
</dbReference>
<dbReference type="Proteomes" id="UP000308149">
    <property type="component" value="Chromosome"/>
</dbReference>
<feature type="transmembrane region" description="Helical" evidence="1">
    <location>
        <begin position="433"/>
        <end position="452"/>
    </location>
</feature>
<dbReference type="SUPFAM" id="SSF82693">
    <property type="entry name" value="Multidrug efflux transporter AcrB pore domain, PN1, PN2, PC1 and PC2 subdomains"/>
    <property type="match status" value="3"/>
</dbReference>
<name>A0A5B7ZS14_9GAMM</name>
<feature type="transmembrane region" description="Helical" evidence="1">
    <location>
        <begin position="951"/>
        <end position="972"/>
    </location>
</feature>
<dbReference type="GO" id="GO:0042910">
    <property type="term" value="F:xenobiotic transmembrane transporter activity"/>
    <property type="evidence" value="ECO:0007669"/>
    <property type="project" value="TreeGrafter"/>
</dbReference>
<accession>A0A5B7ZS14</accession>
<feature type="transmembrane region" description="Helical" evidence="1">
    <location>
        <begin position="464"/>
        <end position="486"/>
    </location>
</feature>
<feature type="transmembrane region" description="Helical" evidence="1">
    <location>
        <begin position="925"/>
        <end position="945"/>
    </location>
</feature>
<dbReference type="PANTHER" id="PTHR32063">
    <property type="match status" value="1"/>
</dbReference>
<gene>
    <name evidence="2" type="ORF">FHQ07_10685</name>
</gene>
<dbReference type="KEGG" id="thes:FHQ07_10685"/>
<dbReference type="Pfam" id="PF00873">
    <property type="entry name" value="ACR_tran"/>
    <property type="match status" value="1"/>
</dbReference>
<keyword evidence="1" id="KW-1133">Transmembrane helix</keyword>
<dbReference type="AlphaFoldDB" id="A0A5B7ZS14"/>
<dbReference type="InterPro" id="IPR027463">
    <property type="entry name" value="AcrB_DN_DC_subdom"/>
</dbReference>
<feature type="transmembrane region" description="Helical" evidence="1">
    <location>
        <begin position="336"/>
        <end position="355"/>
    </location>
</feature>
<feature type="transmembrane region" description="Helical" evidence="1">
    <location>
        <begin position="388"/>
        <end position="412"/>
    </location>
</feature>
<proteinExistence type="predicted"/>
<evidence type="ECO:0000313" key="2">
    <source>
        <dbReference type="EMBL" id="QDA57738.1"/>
    </source>
</evidence>
<evidence type="ECO:0000256" key="1">
    <source>
        <dbReference type="SAM" id="Phobius"/>
    </source>
</evidence>
<sequence length="1059" mass="116240">MNFNLSEWALRNRTLVLYAILMLGLLGAWSYRHLGQSEDPPFTFKAMVVRTLWPGATAEDVSRQITDRIEKKLMETGQYEFIRAYSRPGESQIIFIAKDSLRSKDIPPLWYQVRKKVGDIKATLPRDAIGPFFNDEFGDTFGNIYALTGEGFDYAVLKDYAERLELELQRVPDVGKVDLLGLQDEKIFIELSNTKLASLGIPLTTVQQALDEQNAVVPASYFETAGERVQMRVSGRFDSVQAIRDFPIRAGDRTFRLGEIATIVRGFSDPPAPRMRFMGEDAIGLAVSMRDGGDILKLGKSLESEFARLQQTLPTGMQLRKVSDQPLAVTRSVDEFIKVLTEAVAIVLLVSFLSLGLRTGTVVALSIPLVLAMTFAAMQYFGIGLHKISLGALVLALGLLVDDAIIAVEMMVVKIEQGYDRIKAAAFAWESTAFPMLTGTLVTAAGFLPIATAASSTGEYTRSIFQVVTIALLISWVAAVVFIPYLGYQLLEEQGAEAAPKGRVSRAFRRLRDAFAAGASRIPRIGNALSDHITAKHHHEAAHDPYQSAFYQRFRRLVAWCVRYRKTVIAVTVAIFIASIMLFRFVPQQFFPASTRLELMVDMELAEGASLKATAAQAKKLEAMLQKQEGVESYVAYVGTGSPRFYLPLDQQLPAANFAQFVLLTHDIEAREAVRKWLIEEAAPAFPELQVRVTRLENGPPVGYPVQFRVSGEHIDRVQAIARQVADKVRANPHVTNVNLDWSEPSKVVRLRIDQERARALGVSSAAVAKFLSGSLSGTSVSTYREGNEAIEILLRGPGEERTRLGMLGSLAVPTASGKAVSLSQIATLEDGFEDGIVWHRNRLPTVTVRADIYGKEQPSSVMAQISPTLDGIRAALPSGYLLQIGGTVEDSARGQNSVNAGMPLFVLVVTTLLMLQLRSFSRVLLVWLTAPLGLIGVSLFLLVLRVPFGFVAMLGTIALFGMIMRNSVILVDQIEQDIAAGHAPWQAIIDATVRRFRPIVLTALAAVLAMIPLSRSVFFGPMAVAIMGGLIVATALTLLFLPALYAAWFRVKPEPSHA</sequence>
<protein>
    <submittedName>
        <fullName evidence="2">Efflux RND transporter permease subunit</fullName>
    </submittedName>
</protein>
<dbReference type="SUPFAM" id="SSF82714">
    <property type="entry name" value="Multidrug efflux transporter AcrB TolC docking domain, DN and DC subdomains"/>
    <property type="match status" value="2"/>
</dbReference>
<dbReference type="PANTHER" id="PTHR32063:SF18">
    <property type="entry name" value="CATION EFFLUX SYSTEM PROTEIN"/>
    <property type="match status" value="1"/>
</dbReference>
<dbReference type="OrthoDB" id="9757940at2"/>
<feature type="transmembrane region" description="Helical" evidence="1">
    <location>
        <begin position="901"/>
        <end position="918"/>
    </location>
</feature>
<dbReference type="Gene3D" id="3.30.70.1430">
    <property type="entry name" value="Multidrug efflux transporter AcrB pore domain"/>
    <property type="match status" value="2"/>
</dbReference>
<reference evidence="2 3" key="1">
    <citation type="submission" date="2019-06" db="EMBL/GenBank/DDBJ databases">
        <title>Thermomonas aquatica sp. nov., isolated from an industrial wastewater treatment plant.</title>
        <authorList>
            <person name="Jeon J.H."/>
            <person name="Park D.-S."/>
        </authorList>
    </citation>
    <scope>NUCLEOTIDE SEQUENCE [LARGE SCALE GENOMIC DNA]</scope>
    <source>
        <strain evidence="2 3">SY21</strain>
    </source>
</reference>
<dbReference type="SUPFAM" id="SSF82866">
    <property type="entry name" value="Multidrug efflux transporter AcrB transmembrane domain"/>
    <property type="match status" value="2"/>
</dbReference>
<feature type="transmembrane region" description="Helical" evidence="1">
    <location>
        <begin position="1025"/>
        <end position="1049"/>
    </location>
</feature>
<dbReference type="Gene3D" id="3.30.70.1440">
    <property type="entry name" value="Multidrug efflux transporter AcrB pore domain"/>
    <property type="match status" value="1"/>
</dbReference>
<feature type="transmembrane region" description="Helical" evidence="1">
    <location>
        <begin position="1000"/>
        <end position="1019"/>
    </location>
</feature>
<dbReference type="Gene3D" id="3.30.70.1320">
    <property type="entry name" value="Multidrug efflux transporter AcrB pore domain like"/>
    <property type="match status" value="1"/>
</dbReference>
<keyword evidence="1" id="KW-0472">Membrane</keyword>
<feature type="transmembrane region" description="Helical" evidence="1">
    <location>
        <begin position="362"/>
        <end position="382"/>
    </location>
</feature>
<evidence type="ECO:0000313" key="3">
    <source>
        <dbReference type="Proteomes" id="UP000308149"/>
    </source>
</evidence>
<dbReference type="Gene3D" id="1.20.1640.10">
    <property type="entry name" value="Multidrug efflux transporter AcrB transmembrane domain"/>
    <property type="match status" value="2"/>
</dbReference>
<dbReference type="GO" id="GO:0005886">
    <property type="term" value="C:plasma membrane"/>
    <property type="evidence" value="ECO:0007669"/>
    <property type="project" value="TreeGrafter"/>
</dbReference>
<dbReference type="RefSeq" id="WP_139716789.1">
    <property type="nucleotide sequence ID" value="NZ_CP040871.1"/>
</dbReference>
<dbReference type="InterPro" id="IPR001036">
    <property type="entry name" value="Acrflvin-R"/>
</dbReference>
<dbReference type="Gene3D" id="3.30.2090.10">
    <property type="entry name" value="Multidrug efflux transporter AcrB TolC docking domain, DN and DC subdomains"/>
    <property type="match status" value="2"/>
</dbReference>
<feature type="transmembrane region" description="Helical" evidence="1">
    <location>
        <begin position="567"/>
        <end position="586"/>
    </location>
</feature>